<feature type="transmembrane region" description="Helical" evidence="1">
    <location>
        <begin position="29"/>
        <end position="51"/>
    </location>
</feature>
<gene>
    <name evidence="2" type="ORF">KIH73_00885</name>
</gene>
<evidence type="ECO:0000313" key="3">
    <source>
        <dbReference type="Proteomes" id="UP000812844"/>
    </source>
</evidence>
<dbReference type="EMBL" id="JAHBBD010000001">
    <property type="protein sequence ID" value="MBW3081949.1"/>
    <property type="molecule type" value="Genomic_DNA"/>
</dbReference>
<evidence type="ECO:0000256" key="1">
    <source>
        <dbReference type="SAM" id="Phobius"/>
    </source>
</evidence>
<dbReference type="Pfam" id="PF16938">
    <property type="entry name" value="Phage_holin_Dp1"/>
    <property type="match status" value="1"/>
</dbReference>
<comment type="caution">
    <text evidence="2">The sequence shown here is derived from an EMBL/GenBank/DDBJ whole genome shotgun (WGS) entry which is preliminary data.</text>
</comment>
<keyword evidence="1" id="KW-0472">Membrane</keyword>
<keyword evidence="1" id="KW-0812">Transmembrane</keyword>
<dbReference type="InterPro" id="IPR031612">
    <property type="entry name" value="Phage_holin_Dp1"/>
</dbReference>
<dbReference type="Proteomes" id="UP000812844">
    <property type="component" value="Unassembled WGS sequence"/>
</dbReference>
<proteinExistence type="predicted"/>
<evidence type="ECO:0000313" key="2">
    <source>
        <dbReference type="EMBL" id="MBW3081949.1"/>
    </source>
</evidence>
<organism evidence="2 3">
    <name type="scientific">Bifidobacterium phasiani</name>
    <dbReference type="NCBI Taxonomy" id="2834431"/>
    <lineage>
        <taxon>Bacteria</taxon>
        <taxon>Bacillati</taxon>
        <taxon>Actinomycetota</taxon>
        <taxon>Actinomycetes</taxon>
        <taxon>Bifidobacteriales</taxon>
        <taxon>Bifidobacteriaceae</taxon>
        <taxon>Bifidobacterium</taxon>
    </lineage>
</organism>
<feature type="transmembrane region" description="Helical" evidence="1">
    <location>
        <begin position="57"/>
        <end position="77"/>
    </location>
</feature>
<protein>
    <submittedName>
        <fullName evidence="2">Holin</fullName>
    </submittedName>
</protein>
<reference evidence="2 3" key="1">
    <citation type="submission" date="2021-05" db="EMBL/GenBank/DDBJ databases">
        <title>Phylogenetic classification of ten novel species belonging to the genus Bifidobacterium comprising B. colchicus sp. nov., B. abeli sp. nov., B. bicoloris sp. nov., B. guerezis sp. nov., B. rosaliae sp. nov., B. santillanensis sp. nov., B. argentati sp. nov., B. amazzoni sp. nov., B. pluviali sp. nov., and B. pinnaculum sp. nov.</title>
        <authorList>
            <person name="Lugli G.A."/>
            <person name="Ruiz Garcia L."/>
            <person name="Margolles A."/>
            <person name="Ventura M."/>
        </authorList>
    </citation>
    <scope>NUCLEOTIDE SEQUENCE [LARGE SCALE GENOMIC DNA]</scope>
    <source>
        <strain evidence="2 3">6T3</strain>
    </source>
</reference>
<name>A0ABS6W649_9BIFI</name>
<sequence length="85" mass="8584">MTPGDTGAADPAVAPSWLIPDKVYDVLKWVGLIALPAIAVCVQTIGTAAGWSGTDLTVTILTALGTLVGALIGASALKARHTTQE</sequence>
<keyword evidence="3" id="KW-1185">Reference proteome</keyword>
<keyword evidence="1" id="KW-1133">Transmembrane helix</keyword>
<accession>A0ABS6W649</accession>